<dbReference type="AlphaFoldDB" id="A0A4R0XGM3"/>
<dbReference type="EMBL" id="MWML01000036">
    <property type="protein sequence ID" value="TCG08362.1"/>
    <property type="molecule type" value="Genomic_DNA"/>
</dbReference>
<evidence type="ECO:0000256" key="1">
    <source>
        <dbReference type="SAM" id="MobiDB-lite"/>
    </source>
</evidence>
<reference evidence="2 3" key="1">
    <citation type="submission" date="2017-02" db="EMBL/GenBank/DDBJ databases">
        <title>Paraburkholderia sophoroidis sp. nov. and Paraburkholderia steynii sp. nov. rhizobial symbionts of the fynbos legume Hypocalyptus sophoroides.</title>
        <authorList>
            <person name="Steenkamp E.T."/>
            <person name="Beukes C.W."/>
            <person name="Van Zyl E."/>
            <person name="Avontuur J."/>
            <person name="Chan W.Y."/>
            <person name="Hassen A."/>
            <person name="Palmer M."/>
            <person name="Mthombeni L."/>
            <person name="Phalane F."/>
            <person name="Sereme K."/>
            <person name="Venter S.N."/>
        </authorList>
    </citation>
    <scope>NUCLEOTIDE SEQUENCE [LARGE SCALE GENOMIC DNA]</scope>
    <source>
        <strain evidence="2 3">HC1.1ba</strain>
    </source>
</reference>
<accession>A0A4R0XGM3</accession>
<comment type="caution">
    <text evidence="2">The sequence shown here is derived from an EMBL/GenBank/DDBJ whole genome shotgun (WGS) entry which is preliminary data.</text>
</comment>
<gene>
    <name evidence="2" type="ORF">BZM27_12565</name>
</gene>
<feature type="compositionally biased region" description="Basic and acidic residues" evidence="1">
    <location>
        <begin position="119"/>
        <end position="130"/>
    </location>
</feature>
<organism evidence="2 3">
    <name type="scientific">Paraburkholderia steynii</name>
    <dbReference type="NCBI Taxonomy" id="1245441"/>
    <lineage>
        <taxon>Bacteria</taxon>
        <taxon>Pseudomonadati</taxon>
        <taxon>Pseudomonadota</taxon>
        <taxon>Betaproteobacteria</taxon>
        <taxon>Burkholderiales</taxon>
        <taxon>Burkholderiaceae</taxon>
        <taxon>Paraburkholderia</taxon>
    </lineage>
</organism>
<evidence type="ECO:0008006" key="4">
    <source>
        <dbReference type="Google" id="ProtNLM"/>
    </source>
</evidence>
<feature type="region of interest" description="Disordered" evidence="1">
    <location>
        <begin position="24"/>
        <end position="46"/>
    </location>
</feature>
<evidence type="ECO:0000313" key="2">
    <source>
        <dbReference type="EMBL" id="TCG08362.1"/>
    </source>
</evidence>
<sequence length="130" mass="14433">MPRIPKKLTGDRNQCPTCGEFFNSSSAFDKHRTGPFGKASAPAQRRCMSPDEMRALGMVKNDAGFWIEKRMSDAQRQRLSDASKNAREATTARARSRPSVPGVPTYRSGPPTAPRVARQAREKSRTEVKP</sequence>
<feature type="compositionally biased region" description="Basic and acidic residues" evidence="1">
    <location>
        <begin position="73"/>
        <end position="87"/>
    </location>
</feature>
<protein>
    <recommendedName>
        <fullName evidence="4">C2H2-type domain-containing protein</fullName>
    </recommendedName>
</protein>
<name>A0A4R0XGM3_9BURK</name>
<keyword evidence="3" id="KW-1185">Reference proteome</keyword>
<evidence type="ECO:0000313" key="3">
    <source>
        <dbReference type="Proteomes" id="UP000294200"/>
    </source>
</evidence>
<feature type="region of interest" description="Disordered" evidence="1">
    <location>
        <begin position="73"/>
        <end position="130"/>
    </location>
</feature>
<dbReference type="Proteomes" id="UP000294200">
    <property type="component" value="Unassembled WGS sequence"/>
</dbReference>
<proteinExistence type="predicted"/>